<dbReference type="eggNOG" id="COG2848">
    <property type="taxonomic scope" value="Bacteria"/>
</dbReference>
<proteinExistence type="predicted"/>
<gene>
    <name evidence="1" type="ORF">JCM21714_3577</name>
</gene>
<dbReference type="Gene3D" id="3.20.70.20">
    <property type="match status" value="1"/>
</dbReference>
<accession>W4VMS0</accession>
<protein>
    <recommendedName>
        <fullName evidence="3">PFL family protein</fullName>
    </recommendedName>
</protein>
<comment type="caution">
    <text evidence="1">The sequence shown here is derived from an EMBL/GenBank/DDBJ whole genome shotgun (WGS) entry which is preliminary data.</text>
</comment>
<reference evidence="1 2" key="1">
    <citation type="journal article" date="2014" name="Genome Announc.">
        <title>Draft Genome Sequence of the Boron-Tolerant and Moderately Halotolerant Bacterium Gracilibacillus boraciitolerans JCM 21714T.</title>
        <authorList>
            <person name="Ahmed I."/>
            <person name="Oshima K."/>
            <person name="Suda W."/>
            <person name="Kitamura K."/>
            <person name="Iida T."/>
            <person name="Ohmori Y."/>
            <person name="Fujiwara T."/>
            <person name="Hattori M."/>
            <person name="Ohkuma M."/>
        </authorList>
    </citation>
    <scope>NUCLEOTIDE SEQUENCE [LARGE SCALE GENOMIC DNA]</scope>
    <source>
        <strain evidence="1 2">JCM 21714</strain>
    </source>
</reference>
<dbReference type="AlphaFoldDB" id="W4VMS0"/>
<evidence type="ECO:0000313" key="1">
    <source>
        <dbReference type="EMBL" id="GAE94421.1"/>
    </source>
</evidence>
<dbReference type="InterPro" id="IPR007841">
    <property type="entry name" value="UPF0210"/>
</dbReference>
<organism evidence="1 2">
    <name type="scientific">Gracilibacillus boraciitolerans JCM 21714</name>
    <dbReference type="NCBI Taxonomy" id="1298598"/>
    <lineage>
        <taxon>Bacteria</taxon>
        <taxon>Bacillati</taxon>
        <taxon>Bacillota</taxon>
        <taxon>Bacilli</taxon>
        <taxon>Bacillales</taxon>
        <taxon>Bacillaceae</taxon>
        <taxon>Gracilibacillus</taxon>
    </lineage>
</organism>
<sequence length="227" mass="24593">MPIGFTEIQETIRMVEMEHLDIRTVTMGGISLQDCADHDFEKVKENVYQKITSYAKDLQKTANQVATEYGVPIINKRVAISPAAELLGRATKQQAIELAKTLDKAAQSLNVDFIGGFSALVHKGISNGDQVLLDALPEALSQTERVCASISVATTRTGINMDAVAQLGTIIHQTAVLTKDNNSIGCAKLVVFCNPVEDNPFMAGAFHGAGGRRSCSECRCQWTWCCS</sequence>
<dbReference type="Proteomes" id="UP000019102">
    <property type="component" value="Unassembled WGS sequence"/>
</dbReference>
<dbReference type="Pfam" id="PF05167">
    <property type="entry name" value="DUF711"/>
    <property type="match status" value="1"/>
</dbReference>
<dbReference type="SUPFAM" id="SSF51998">
    <property type="entry name" value="PFL-like glycyl radical enzymes"/>
    <property type="match status" value="1"/>
</dbReference>
<name>W4VMS0_9BACI</name>
<evidence type="ECO:0000313" key="2">
    <source>
        <dbReference type="Proteomes" id="UP000019102"/>
    </source>
</evidence>
<dbReference type="EMBL" id="BAVS01000024">
    <property type="protein sequence ID" value="GAE94421.1"/>
    <property type="molecule type" value="Genomic_DNA"/>
</dbReference>
<dbReference type="STRING" id="1298598.JCM21714_3577"/>
<keyword evidence="2" id="KW-1185">Reference proteome</keyword>
<evidence type="ECO:0008006" key="3">
    <source>
        <dbReference type="Google" id="ProtNLM"/>
    </source>
</evidence>
<dbReference type="PANTHER" id="PTHR37560">
    <property type="entry name" value="UPF0210 PROTEIN SPR0218"/>
    <property type="match status" value="1"/>
</dbReference>
<dbReference type="PANTHER" id="PTHR37560:SF1">
    <property type="entry name" value="UPF0210 PROTEIN MJ1665"/>
    <property type="match status" value="1"/>
</dbReference>